<sequence>MARELETPAPGMAAAAARGCRSGALRDGSGAPRARSTRCGGVVADGVQRQRLPHAVVSGWDKVALAATQPPSSAATLPSASSRNPLQLHAPPSPVRAAAASPRGAGCRIWLPRALIYAGVAVAWSRASAALRPIRHAAAEDRWSVVLLLPHRLLAEGAYSSGMVQFSVLGSSKRKPSLTRYRCLRRRRPWTSLTP</sequence>
<dbReference type="Proteomes" id="UP000275267">
    <property type="component" value="Unassembled WGS sequence"/>
</dbReference>
<organism evidence="2 3">
    <name type="scientific">Panicum miliaceum</name>
    <name type="common">Proso millet</name>
    <name type="synonym">Broomcorn millet</name>
    <dbReference type="NCBI Taxonomy" id="4540"/>
    <lineage>
        <taxon>Eukaryota</taxon>
        <taxon>Viridiplantae</taxon>
        <taxon>Streptophyta</taxon>
        <taxon>Embryophyta</taxon>
        <taxon>Tracheophyta</taxon>
        <taxon>Spermatophyta</taxon>
        <taxon>Magnoliopsida</taxon>
        <taxon>Liliopsida</taxon>
        <taxon>Poales</taxon>
        <taxon>Poaceae</taxon>
        <taxon>PACMAD clade</taxon>
        <taxon>Panicoideae</taxon>
        <taxon>Panicodae</taxon>
        <taxon>Paniceae</taxon>
        <taxon>Panicinae</taxon>
        <taxon>Panicum</taxon>
        <taxon>Panicum sect. Panicum</taxon>
    </lineage>
</organism>
<accession>A0A3L6SYC9</accession>
<gene>
    <name evidence="2" type="ORF">C2845_PM05G37460</name>
</gene>
<dbReference type="AlphaFoldDB" id="A0A3L6SYC9"/>
<name>A0A3L6SYC9_PANMI</name>
<comment type="caution">
    <text evidence="2">The sequence shown here is derived from an EMBL/GenBank/DDBJ whole genome shotgun (WGS) entry which is preliminary data.</text>
</comment>
<evidence type="ECO:0000313" key="3">
    <source>
        <dbReference type="Proteomes" id="UP000275267"/>
    </source>
</evidence>
<feature type="region of interest" description="Disordered" evidence="1">
    <location>
        <begin position="71"/>
        <end position="97"/>
    </location>
</feature>
<proteinExistence type="predicted"/>
<evidence type="ECO:0000313" key="2">
    <source>
        <dbReference type="EMBL" id="RLN28525.1"/>
    </source>
</evidence>
<feature type="compositionally biased region" description="Low complexity" evidence="1">
    <location>
        <begin position="71"/>
        <end position="82"/>
    </location>
</feature>
<reference evidence="3" key="1">
    <citation type="journal article" date="2019" name="Nat. Commun.">
        <title>The genome of broomcorn millet.</title>
        <authorList>
            <person name="Zou C."/>
            <person name="Miki D."/>
            <person name="Li D."/>
            <person name="Tang Q."/>
            <person name="Xiao L."/>
            <person name="Rajput S."/>
            <person name="Deng P."/>
            <person name="Jia W."/>
            <person name="Huang R."/>
            <person name="Zhang M."/>
            <person name="Sun Y."/>
            <person name="Hu J."/>
            <person name="Fu X."/>
            <person name="Schnable P.S."/>
            <person name="Li F."/>
            <person name="Zhang H."/>
            <person name="Feng B."/>
            <person name="Zhu X."/>
            <person name="Liu R."/>
            <person name="Schnable J.C."/>
            <person name="Zhu J.-K."/>
            <person name="Zhang H."/>
        </authorList>
    </citation>
    <scope>NUCLEOTIDE SEQUENCE [LARGE SCALE GENOMIC DNA]</scope>
</reference>
<dbReference type="EMBL" id="PQIB02000003">
    <property type="protein sequence ID" value="RLN28525.1"/>
    <property type="molecule type" value="Genomic_DNA"/>
</dbReference>
<evidence type="ECO:0000256" key="1">
    <source>
        <dbReference type="SAM" id="MobiDB-lite"/>
    </source>
</evidence>
<protein>
    <submittedName>
        <fullName evidence="2">Uncharacterized protein</fullName>
    </submittedName>
</protein>
<keyword evidence="3" id="KW-1185">Reference proteome</keyword>